<dbReference type="PANTHER" id="PTHR45998:SF2">
    <property type="entry name" value="SERINE_THREONINE-PROTEIN KINASE 16"/>
    <property type="match status" value="1"/>
</dbReference>
<dbReference type="InterPro" id="IPR000719">
    <property type="entry name" value="Prot_kinase_dom"/>
</dbReference>
<dbReference type="SUPFAM" id="SSF56112">
    <property type="entry name" value="Protein kinase-like (PK-like)"/>
    <property type="match status" value="1"/>
</dbReference>
<evidence type="ECO:0000256" key="3">
    <source>
        <dbReference type="ARBA" id="ARBA00022679"/>
    </source>
</evidence>
<evidence type="ECO:0000256" key="7">
    <source>
        <dbReference type="ARBA" id="ARBA00047899"/>
    </source>
</evidence>
<protein>
    <recommendedName>
        <fullName evidence="1">non-specific serine/threonine protein kinase</fullName>
        <ecNumber evidence="1">2.7.11.1</ecNumber>
    </recommendedName>
</protein>
<dbReference type="GO" id="GO:0005794">
    <property type="term" value="C:Golgi apparatus"/>
    <property type="evidence" value="ECO:0007669"/>
    <property type="project" value="TreeGrafter"/>
</dbReference>
<dbReference type="PANTHER" id="PTHR45998">
    <property type="entry name" value="SERINE/THREONINE-PROTEIN KINASE 16"/>
    <property type="match status" value="1"/>
</dbReference>
<evidence type="ECO:0000256" key="6">
    <source>
        <dbReference type="ARBA" id="ARBA00022840"/>
    </source>
</evidence>
<dbReference type="PROSITE" id="PS50011">
    <property type="entry name" value="PROTEIN_KINASE_DOM"/>
    <property type="match status" value="1"/>
</dbReference>
<evidence type="ECO:0000313" key="10">
    <source>
        <dbReference type="EMBL" id="ACO15455.1"/>
    </source>
</evidence>
<organism evidence="10">
    <name type="scientific">Caligus clemensi</name>
    <name type="common">Sea louse</name>
    <dbReference type="NCBI Taxonomy" id="344056"/>
    <lineage>
        <taxon>Eukaryota</taxon>
        <taxon>Metazoa</taxon>
        <taxon>Ecdysozoa</taxon>
        <taxon>Arthropoda</taxon>
        <taxon>Crustacea</taxon>
        <taxon>Multicrustacea</taxon>
        <taxon>Hexanauplia</taxon>
        <taxon>Copepoda</taxon>
        <taxon>Siphonostomatoida</taxon>
        <taxon>Caligidae</taxon>
        <taxon>Caligus</taxon>
    </lineage>
</organism>
<accession>C1C2F2</accession>
<dbReference type="AlphaFoldDB" id="C1C2F2"/>
<comment type="catalytic activity">
    <reaction evidence="8">
        <text>L-seryl-[protein] + ATP = O-phospho-L-seryl-[protein] + ADP + H(+)</text>
        <dbReference type="Rhea" id="RHEA:17989"/>
        <dbReference type="Rhea" id="RHEA-COMP:9863"/>
        <dbReference type="Rhea" id="RHEA-COMP:11604"/>
        <dbReference type="ChEBI" id="CHEBI:15378"/>
        <dbReference type="ChEBI" id="CHEBI:29999"/>
        <dbReference type="ChEBI" id="CHEBI:30616"/>
        <dbReference type="ChEBI" id="CHEBI:83421"/>
        <dbReference type="ChEBI" id="CHEBI:456216"/>
        <dbReference type="EC" id="2.7.11.1"/>
    </reaction>
</comment>
<dbReference type="EC" id="2.7.11.1" evidence="1"/>
<evidence type="ECO:0000256" key="2">
    <source>
        <dbReference type="ARBA" id="ARBA00022527"/>
    </source>
</evidence>
<dbReference type="Pfam" id="PF00069">
    <property type="entry name" value="Pkinase"/>
    <property type="match status" value="1"/>
</dbReference>
<name>C1C2F2_CALCM</name>
<keyword evidence="5 10" id="KW-0418">Kinase</keyword>
<dbReference type="GO" id="GO:0005524">
    <property type="term" value="F:ATP binding"/>
    <property type="evidence" value="ECO:0007669"/>
    <property type="project" value="UniProtKB-KW"/>
</dbReference>
<dbReference type="SMART" id="SM00220">
    <property type="entry name" value="S_TKc"/>
    <property type="match status" value="1"/>
</dbReference>
<dbReference type="EMBL" id="BT081031">
    <property type="protein sequence ID" value="ACO15455.1"/>
    <property type="molecule type" value="mRNA"/>
</dbReference>
<keyword evidence="6" id="KW-0067">ATP-binding</keyword>
<keyword evidence="3" id="KW-0808">Transferase</keyword>
<dbReference type="GO" id="GO:0004674">
    <property type="term" value="F:protein serine/threonine kinase activity"/>
    <property type="evidence" value="ECO:0007669"/>
    <property type="project" value="UniProtKB-KW"/>
</dbReference>
<keyword evidence="4" id="KW-0547">Nucleotide-binding</keyword>
<reference evidence="10" key="1">
    <citation type="submission" date="2009-03" db="EMBL/GenBank/DDBJ databases">
        <title>Caligus clemensi ESTs and full-length cDNAs.</title>
        <authorList>
            <person name="Yasuike M."/>
            <person name="von Schalburg K."/>
            <person name="Cooper G."/>
            <person name="Leong J."/>
            <person name="Jones S.R.M."/>
            <person name="Koop B.F."/>
        </authorList>
    </citation>
    <scope>NUCLEOTIDE SEQUENCE</scope>
    <source>
        <tissue evidence="10">Whole</tissue>
    </source>
</reference>
<dbReference type="InterPro" id="IPR011009">
    <property type="entry name" value="Kinase-like_dom_sf"/>
</dbReference>
<sequence length="320" mass="36365">MFNPHAMFSGFLDFLNACICSKRIIELNGRSYSVLDHLADGGFSRIDLVENQDTKQSFALKTIECHSKEDETVAFEEINHYKSIDHELIVPLKADAKIGEIKDINETSQVLLLFPYYPRGSLHDELTRRATSKDHLPSNLLLNIFHQICEGLSALHSLDPYPLAHRDIKPHNVLLTKDFAPVIIDLGSATKARVMVKTSYEAKDIEDTAAKRSSITYRSPELFHVNVNKELDERTDIWSLGCLLYALCYFKSPFDSVYGRGDSVALAVQSASNVNFPSDSPYPKELHELIEWMLTLDMSLRPYLPQIMKKVEELLKTDMI</sequence>
<evidence type="ECO:0000259" key="9">
    <source>
        <dbReference type="PROSITE" id="PS50011"/>
    </source>
</evidence>
<dbReference type="InterPro" id="IPR008271">
    <property type="entry name" value="Ser/Thr_kinase_AS"/>
</dbReference>
<comment type="catalytic activity">
    <reaction evidence="7">
        <text>L-threonyl-[protein] + ATP = O-phospho-L-threonyl-[protein] + ADP + H(+)</text>
        <dbReference type="Rhea" id="RHEA:46608"/>
        <dbReference type="Rhea" id="RHEA-COMP:11060"/>
        <dbReference type="Rhea" id="RHEA-COMP:11605"/>
        <dbReference type="ChEBI" id="CHEBI:15378"/>
        <dbReference type="ChEBI" id="CHEBI:30013"/>
        <dbReference type="ChEBI" id="CHEBI:30616"/>
        <dbReference type="ChEBI" id="CHEBI:61977"/>
        <dbReference type="ChEBI" id="CHEBI:456216"/>
        <dbReference type="EC" id="2.7.11.1"/>
    </reaction>
</comment>
<dbReference type="Gene3D" id="1.10.510.10">
    <property type="entry name" value="Transferase(Phosphotransferase) domain 1"/>
    <property type="match status" value="1"/>
</dbReference>
<proteinExistence type="evidence at transcript level"/>
<evidence type="ECO:0000256" key="8">
    <source>
        <dbReference type="ARBA" id="ARBA00048679"/>
    </source>
</evidence>
<evidence type="ECO:0000256" key="5">
    <source>
        <dbReference type="ARBA" id="ARBA00022777"/>
    </source>
</evidence>
<keyword evidence="2" id="KW-0723">Serine/threonine-protein kinase</keyword>
<evidence type="ECO:0000256" key="4">
    <source>
        <dbReference type="ARBA" id="ARBA00022741"/>
    </source>
</evidence>
<feature type="domain" description="Protein kinase" evidence="9">
    <location>
        <begin position="32"/>
        <end position="315"/>
    </location>
</feature>
<dbReference type="PROSITE" id="PS00108">
    <property type="entry name" value="PROTEIN_KINASE_ST"/>
    <property type="match status" value="1"/>
</dbReference>
<dbReference type="InterPro" id="IPR052239">
    <property type="entry name" value="Ser/Thr-specific_kinases"/>
</dbReference>
<gene>
    <name evidence="10" type="primary">STK16</name>
</gene>
<evidence type="ECO:0000256" key="1">
    <source>
        <dbReference type="ARBA" id="ARBA00012513"/>
    </source>
</evidence>